<evidence type="ECO:0000313" key="10">
    <source>
        <dbReference type="EMBL" id="VAW02333.1"/>
    </source>
</evidence>
<evidence type="ECO:0000256" key="7">
    <source>
        <dbReference type="ARBA" id="ARBA00032554"/>
    </source>
</evidence>
<dbReference type="Pfam" id="PF08544">
    <property type="entry name" value="GHMP_kinases_C"/>
    <property type="match status" value="1"/>
</dbReference>
<dbReference type="InterPro" id="IPR004424">
    <property type="entry name" value="IspE"/>
</dbReference>
<dbReference type="EMBL" id="UOEE01000337">
    <property type="protein sequence ID" value="VAW02333.1"/>
    <property type="molecule type" value="Genomic_DNA"/>
</dbReference>
<dbReference type="InterPro" id="IPR013750">
    <property type="entry name" value="GHMP_kinase_C_dom"/>
</dbReference>
<evidence type="ECO:0000256" key="1">
    <source>
        <dbReference type="ARBA" id="ARBA00009684"/>
    </source>
</evidence>
<evidence type="ECO:0000256" key="2">
    <source>
        <dbReference type="ARBA" id="ARBA00012052"/>
    </source>
</evidence>
<dbReference type="HAMAP" id="MF_00061">
    <property type="entry name" value="IspE"/>
    <property type="match status" value="1"/>
</dbReference>
<dbReference type="GO" id="GO:0005524">
    <property type="term" value="F:ATP binding"/>
    <property type="evidence" value="ECO:0007669"/>
    <property type="project" value="UniProtKB-KW"/>
</dbReference>
<evidence type="ECO:0000256" key="6">
    <source>
        <dbReference type="ARBA" id="ARBA00022840"/>
    </source>
</evidence>
<name>A0A3B0SE48_9ZZZZ</name>
<dbReference type="InterPro" id="IPR006204">
    <property type="entry name" value="GHMP_kinase_N_dom"/>
</dbReference>
<evidence type="ECO:0000256" key="3">
    <source>
        <dbReference type="ARBA" id="ARBA00022679"/>
    </source>
</evidence>
<dbReference type="PIRSF" id="PIRSF010376">
    <property type="entry name" value="IspE"/>
    <property type="match status" value="1"/>
</dbReference>
<gene>
    <name evidence="10" type="ORF">MNBD_ALPHA06-874</name>
</gene>
<keyword evidence="3 10" id="KW-0808">Transferase</keyword>
<dbReference type="SUPFAM" id="SSF54211">
    <property type="entry name" value="Ribosomal protein S5 domain 2-like"/>
    <property type="match status" value="1"/>
</dbReference>
<proteinExistence type="inferred from homology"/>
<dbReference type="EC" id="2.7.1.148" evidence="2"/>
<keyword evidence="4" id="KW-0547">Nucleotide-binding</keyword>
<evidence type="ECO:0000259" key="9">
    <source>
        <dbReference type="Pfam" id="PF08544"/>
    </source>
</evidence>
<dbReference type="PANTHER" id="PTHR43527">
    <property type="entry name" value="4-DIPHOSPHOCYTIDYL-2-C-METHYL-D-ERYTHRITOL KINASE, CHLOROPLASTIC"/>
    <property type="match status" value="1"/>
</dbReference>
<feature type="domain" description="GHMP kinase C-terminal" evidence="9">
    <location>
        <begin position="211"/>
        <end position="264"/>
    </location>
</feature>
<evidence type="ECO:0000256" key="5">
    <source>
        <dbReference type="ARBA" id="ARBA00022777"/>
    </source>
</evidence>
<dbReference type="GO" id="GO:0050515">
    <property type="term" value="F:4-(cytidine 5'-diphospho)-2-C-methyl-D-erythritol kinase activity"/>
    <property type="evidence" value="ECO:0007669"/>
    <property type="project" value="UniProtKB-EC"/>
</dbReference>
<evidence type="ECO:0000259" key="8">
    <source>
        <dbReference type="Pfam" id="PF00288"/>
    </source>
</evidence>
<evidence type="ECO:0000256" key="4">
    <source>
        <dbReference type="ARBA" id="ARBA00022741"/>
    </source>
</evidence>
<dbReference type="InterPro" id="IPR014721">
    <property type="entry name" value="Ribsml_uS5_D2-typ_fold_subgr"/>
</dbReference>
<dbReference type="Pfam" id="PF00288">
    <property type="entry name" value="GHMP_kinases_N"/>
    <property type="match status" value="1"/>
</dbReference>
<sequence length="284" mass="30100">MACEQPVSTPSITEFAPAKINLSLHVGLKQADGFHPIDSQVAFADFGDRLYFQSASNICLKLRGPFAECVPTGEGNLVIKAARLLAQTTGISEPGVRITLEKTMPVASGIGGGSADAAATLRGLNQLWKLALPLPELANIGAKLGSDIPACVYASDLRMRGRGEQIELLPPCPSKIGVLVNPGIQLSTGAVFAKFDQLAPEKTDARKQNSLTNAAIQLAPEIGDLLAVLNQLDPLQPAQMCGSGATCLAFFADRKSAEQVAKDLLQLHPRWWVQPVKIGLQSVD</sequence>
<accession>A0A3B0SE48</accession>
<dbReference type="Gene3D" id="3.30.70.890">
    <property type="entry name" value="GHMP kinase, C-terminal domain"/>
    <property type="match status" value="1"/>
</dbReference>
<protein>
    <recommendedName>
        <fullName evidence="2">4-(cytidine 5'-diphospho)-2-C-methyl-D-erythritol kinase</fullName>
        <ecNumber evidence="2">2.7.1.148</ecNumber>
    </recommendedName>
    <alternativeName>
        <fullName evidence="7">4-(cytidine-5'-diphospho)-2-C-methyl-D-erythritol kinase</fullName>
    </alternativeName>
</protein>
<dbReference type="GO" id="GO:0016114">
    <property type="term" value="P:terpenoid biosynthetic process"/>
    <property type="evidence" value="ECO:0007669"/>
    <property type="project" value="InterPro"/>
</dbReference>
<dbReference type="AlphaFoldDB" id="A0A3B0SE48"/>
<feature type="domain" description="GHMP kinase N-terminal" evidence="8">
    <location>
        <begin position="76"/>
        <end position="154"/>
    </location>
</feature>
<keyword evidence="6" id="KW-0067">ATP-binding</keyword>
<comment type="similarity">
    <text evidence="1">Belongs to the GHMP kinase family. IspE subfamily.</text>
</comment>
<dbReference type="Gene3D" id="3.30.230.10">
    <property type="match status" value="1"/>
</dbReference>
<keyword evidence="5 10" id="KW-0418">Kinase</keyword>
<organism evidence="10">
    <name type="scientific">hydrothermal vent metagenome</name>
    <dbReference type="NCBI Taxonomy" id="652676"/>
    <lineage>
        <taxon>unclassified sequences</taxon>
        <taxon>metagenomes</taxon>
        <taxon>ecological metagenomes</taxon>
    </lineage>
</organism>
<dbReference type="PANTHER" id="PTHR43527:SF2">
    <property type="entry name" value="4-DIPHOSPHOCYTIDYL-2-C-METHYL-D-ERYTHRITOL KINASE, CHLOROPLASTIC"/>
    <property type="match status" value="1"/>
</dbReference>
<dbReference type="NCBIfam" id="NF011202">
    <property type="entry name" value="PRK14608.1"/>
    <property type="match status" value="1"/>
</dbReference>
<reference evidence="10" key="1">
    <citation type="submission" date="2018-06" db="EMBL/GenBank/DDBJ databases">
        <authorList>
            <person name="Zhirakovskaya E."/>
        </authorList>
    </citation>
    <scope>NUCLEOTIDE SEQUENCE</scope>
</reference>
<dbReference type="SUPFAM" id="SSF55060">
    <property type="entry name" value="GHMP Kinase, C-terminal domain"/>
    <property type="match status" value="1"/>
</dbReference>
<dbReference type="NCBIfam" id="TIGR00154">
    <property type="entry name" value="ispE"/>
    <property type="match status" value="1"/>
</dbReference>
<dbReference type="InterPro" id="IPR036554">
    <property type="entry name" value="GHMP_kinase_C_sf"/>
</dbReference>
<dbReference type="InterPro" id="IPR020568">
    <property type="entry name" value="Ribosomal_Su5_D2-typ_SF"/>
</dbReference>